<feature type="region of interest" description="Disordered" evidence="1">
    <location>
        <begin position="1"/>
        <end position="178"/>
    </location>
</feature>
<feature type="compositionally biased region" description="Basic and acidic residues" evidence="1">
    <location>
        <begin position="149"/>
        <end position="165"/>
    </location>
</feature>
<evidence type="ECO:0000256" key="1">
    <source>
        <dbReference type="SAM" id="MobiDB-lite"/>
    </source>
</evidence>
<evidence type="ECO:0000313" key="2">
    <source>
        <dbReference type="EMBL" id="CAA9470632.1"/>
    </source>
</evidence>
<proteinExistence type="predicted"/>
<gene>
    <name evidence="2" type="ORF">AVDCRST_MAG05-525</name>
</gene>
<feature type="non-terminal residue" evidence="2">
    <location>
        <position position="1"/>
    </location>
</feature>
<sequence length="178" mass="20117">ARKREQENARRRTQAPPDGGPARLRRPLPRRRDRRGRRRRRAVLLLPAGGARSPPLPRGEAGAGHGARGRLPRALPGPQARHDPDRGRLRASRRALFPRRRPFLRPPRFPRPGGRARLQGPRRRAAAQAKLARAVANRDPRMAGRVARRHDVGRRPRGLPREDLPRPPGRVPGLLLRL</sequence>
<feature type="compositionally biased region" description="Low complexity" evidence="1">
    <location>
        <begin position="43"/>
        <end position="52"/>
    </location>
</feature>
<dbReference type="AlphaFoldDB" id="A0A6J4RLA1"/>
<reference evidence="2" key="1">
    <citation type="submission" date="2020-02" db="EMBL/GenBank/DDBJ databases">
        <authorList>
            <person name="Meier V. D."/>
        </authorList>
    </citation>
    <scope>NUCLEOTIDE SEQUENCE</scope>
    <source>
        <strain evidence="2">AVDCRST_MAG05</strain>
    </source>
</reference>
<feature type="non-terminal residue" evidence="2">
    <location>
        <position position="178"/>
    </location>
</feature>
<feature type="compositionally biased region" description="Basic and acidic residues" evidence="1">
    <location>
        <begin position="1"/>
        <end position="10"/>
    </location>
</feature>
<accession>A0A6J4RLA1</accession>
<feature type="compositionally biased region" description="Basic residues" evidence="1">
    <location>
        <begin position="89"/>
        <end position="103"/>
    </location>
</feature>
<feature type="compositionally biased region" description="Low complexity" evidence="1">
    <location>
        <begin position="126"/>
        <end position="135"/>
    </location>
</feature>
<organism evidence="2">
    <name type="scientific">uncultured Rubrobacteraceae bacterium</name>
    <dbReference type="NCBI Taxonomy" id="349277"/>
    <lineage>
        <taxon>Bacteria</taxon>
        <taxon>Bacillati</taxon>
        <taxon>Actinomycetota</taxon>
        <taxon>Rubrobacteria</taxon>
        <taxon>Rubrobacterales</taxon>
        <taxon>Rubrobacteraceae</taxon>
        <taxon>environmental samples</taxon>
    </lineage>
</organism>
<name>A0A6J4RLA1_9ACTN</name>
<dbReference type="EMBL" id="CADCVM010000061">
    <property type="protein sequence ID" value="CAA9470632.1"/>
    <property type="molecule type" value="Genomic_DNA"/>
</dbReference>
<protein>
    <submittedName>
        <fullName evidence="2">Uncharacterized protein</fullName>
    </submittedName>
</protein>
<feature type="compositionally biased region" description="Basic residues" evidence="1">
    <location>
        <begin position="23"/>
        <end position="42"/>
    </location>
</feature>